<feature type="region of interest" description="Disordered" evidence="1">
    <location>
        <begin position="23"/>
        <end position="60"/>
    </location>
</feature>
<dbReference type="EMBL" id="CP045898">
    <property type="protein sequence ID" value="QQP40617.1"/>
    <property type="molecule type" value="Genomic_DNA"/>
</dbReference>
<name>A0A7T8JZ58_CALRO</name>
<proteinExistence type="predicted"/>
<reference evidence="2" key="1">
    <citation type="journal article" name="Sci. Data">
        <title>Chromosome-scale genome assembly of the sea louse Caligus rogercresseyi by SMRT sequencing and Hi-C analysis.</title>
        <authorList>
            <person name="Gallardo-Escarate C."/>
            <person name="Valenzuela-Munoz V."/>
            <person name="Nunez-Acuna G."/>
            <person name="Valenzuela-Miranda D."/>
            <person name="Goncalves A.T."/>
            <person name="Escobar-Sepulveda H."/>
            <person name="Liachko I."/>
            <person name="Nelson B."/>
            <person name="Roberts S."/>
            <person name="Warren W."/>
        </authorList>
    </citation>
    <scope>NUCLEOTIDE SEQUENCE</scope>
    <source>
        <tissue evidence="2">Whole tissue</tissue>
    </source>
</reference>
<evidence type="ECO:0000313" key="2">
    <source>
        <dbReference type="EMBL" id="QQP40617.1"/>
    </source>
</evidence>
<dbReference type="AlphaFoldDB" id="A0A7T8JZ58"/>
<protein>
    <submittedName>
        <fullName evidence="2">Uncharacterized protein</fullName>
    </submittedName>
</protein>
<evidence type="ECO:0000313" key="3">
    <source>
        <dbReference type="Proteomes" id="UP000595437"/>
    </source>
</evidence>
<gene>
    <name evidence="2" type="ORF">FKW44_014727</name>
</gene>
<accession>A0A7T8JZ58</accession>
<dbReference type="Proteomes" id="UP000595437">
    <property type="component" value="Chromosome 9"/>
</dbReference>
<evidence type="ECO:0000256" key="1">
    <source>
        <dbReference type="SAM" id="MobiDB-lite"/>
    </source>
</evidence>
<feature type="compositionally biased region" description="Basic and acidic residues" evidence="1">
    <location>
        <begin position="49"/>
        <end position="60"/>
    </location>
</feature>
<organism evidence="2 3">
    <name type="scientific">Caligus rogercresseyi</name>
    <name type="common">Sea louse</name>
    <dbReference type="NCBI Taxonomy" id="217165"/>
    <lineage>
        <taxon>Eukaryota</taxon>
        <taxon>Metazoa</taxon>
        <taxon>Ecdysozoa</taxon>
        <taxon>Arthropoda</taxon>
        <taxon>Crustacea</taxon>
        <taxon>Multicrustacea</taxon>
        <taxon>Hexanauplia</taxon>
        <taxon>Copepoda</taxon>
        <taxon>Siphonostomatoida</taxon>
        <taxon>Caligidae</taxon>
        <taxon>Caligus</taxon>
    </lineage>
</organism>
<sequence length="60" mass="6600">MYSINFHISSFGLHTALKPPTVEATQAGISSSDKDFHGPGHPNSQNDRFLSRKKEDIPCS</sequence>
<keyword evidence="3" id="KW-1185">Reference proteome</keyword>